<dbReference type="RefSeq" id="WP_202989322.1">
    <property type="nucleotide sequence ID" value="NZ_JAENHO010000001.1"/>
</dbReference>
<protein>
    <submittedName>
        <fullName evidence="3">Beta-lactamase family protein</fullName>
    </submittedName>
</protein>
<dbReference type="PANTHER" id="PTHR46825">
    <property type="entry name" value="D-ALANYL-D-ALANINE-CARBOXYPEPTIDASE/ENDOPEPTIDASE AMPH"/>
    <property type="match status" value="1"/>
</dbReference>
<keyword evidence="4" id="KW-1185">Reference proteome</keyword>
<dbReference type="EMBL" id="JAENHO010000001">
    <property type="protein sequence ID" value="MBL7252979.1"/>
    <property type="molecule type" value="Genomic_DNA"/>
</dbReference>
<feature type="domain" description="Beta-lactamase-related" evidence="2">
    <location>
        <begin position="34"/>
        <end position="367"/>
    </location>
</feature>
<evidence type="ECO:0000313" key="3">
    <source>
        <dbReference type="EMBL" id="MBL7252979.1"/>
    </source>
</evidence>
<evidence type="ECO:0000256" key="1">
    <source>
        <dbReference type="SAM" id="SignalP"/>
    </source>
</evidence>
<dbReference type="InterPro" id="IPR050491">
    <property type="entry name" value="AmpC-like"/>
</dbReference>
<gene>
    <name evidence="3" type="ORF">JKJ07_01505</name>
</gene>
<evidence type="ECO:0000313" key="4">
    <source>
        <dbReference type="Proteomes" id="UP000598996"/>
    </source>
</evidence>
<name>A0ABS1VE76_9ACTN</name>
<dbReference type="Pfam" id="PF00144">
    <property type="entry name" value="Beta-lactamase"/>
    <property type="match status" value="1"/>
</dbReference>
<dbReference type="PANTHER" id="PTHR46825:SF7">
    <property type="entry name" value="D-ALANYL-D-ALANINE CARBOXYPEPTIDASE"/>
    <property type="match status" value="1"/>
</dbReference>
<comment type="caution">
    <text evidence="3">The sequence shown here is derived from an EMBL/GenBank/DDBJ whole genome shotgun (WGS) entry which is preliminary data.</text>
</comment>
<reference evidence="3 4" key="1">
    <citation type="submission" date="2021-01" db="EMBL/GenBank/DDBJ databases">
        <title>Actinoplanes sp. nov. LDG1-01 isolated from lichen.</title>
        <authorList>
            <person name="Saeng-In P."/>
            <person name="Phongsopitanun W."/>
            <person name="Kanchanasin P."/>
            <person name="Yuki M."/>
            <person name="Kudo T."/>
            <person name="Ohkuma M."/>
            <person name="Tanasupawat S."/>
        </authorList>
    </citation>
    <scope>NUCLEOTIDE SEQUENCE [LARGE SCALE GENOMIC DNA]</scope>
    <source>
        <strain evidence="3 4">LDG1-01</strain>
    </source>
</reference>
<evidence type="ECO:0000259" key="2">
    <source>
        <dbReference type="Pfam" id="PF00144"/>
    </source>
</evidence>
<proteinExistence type="predicted"/>
<dbReference type="InterPro" id="IPR001466">
    <property type="entry name" value="Beta-lactam-related"/>
</dbReference>
<dbReference type="Gene3D" id="3.40.710.10">
    <property type="entry name" value="DD-peptidase/beta-lactamase superfamily"/>
    <property type="match status" value="1"/>
</dbReference>
<sequence>MRKTLTSLVALGGIVAGGAVAGPAAAAGDPVQRSLSNLVSGGRFPGASASVRQADGKVRTYAAGVADLRTGRKMPADARVRIASNTKMFTAVVVLQLVGEGKIRLDEPVETYLPGLVRGAGGIDGRQITVRQLLQQTSGLQDYDEELFADFINALHTYYEPHDLLRVAFAKAPESRPGEKFVYANTNYILAGLIVQKVTGRPVGEQITKRVIEPLGLRRTYWPAEGETTIRGAHPRGYFPAVNGQEPIDITESEPSAGWAAGALVGTPGDINTFLAGLLGGKLLKPAELAEMKKTVDAPGFDTVGGSRYGLGIATFKLSCGGFAWTHGGIAPGYVTYVGIAPSGKAASIAVNSMVAEPSAAEHLDQSLDTALCR</sequence>
<organism evidence="3 4">
    <name type="scientific">Paractinoplanes lichenicola</name>
    <dbReference type="NCBI Taxonomy" id="2802976"/>
    <lineage>
        <taxon>Bacteria</taxon>
        <taxon>Bacillati</taxon>
        <taxon>Actinomycetota</taxon>
        <taxon>Actinomycetes</taxon>
        <taxon>Micromonosporales</taxon>
        <taxon>Micromonosporaceae</taxon>
        <taxon>Paractinoplanes</taxon>
    </lineage>
</organism>
<feature type="signal peptide" evidence="1">
    <location>
        <begin position="1"/>
        <end position="21"/>
    </location>
</feature>
<dbReference type="SUPFAM" id="SSF56601">
    <property type="entry name" value="beta-lactamase/transpeptidase-like"/>
    <property type="match status" value="1"/>
</dbReference>
<feature type="chain" id="PRO_5045521652" evidence="1">
    <location>
        <begin position="22"/>
        <end position="374"/>
    </location>
</feature>
<dbReference type="Proteomes" id="UP000598996">
    <property type="component" value="Unassembled WGS sequence"/>
</dbReference>
<dbReference type="InterPro" id="IPR012338">
    <property type="entry name" value="Beta-lactam/transpept-like"/>
</dbReference>
<keyword evidence="1" id="KW-0732">Signal</keyword>
<accession>A0ABS1VE76</accession>